<evidence type="ECO:0000313" key="3">
    <source>
        <dbReference type="EnsemblMetazoa" id="ISCW023905-PA"/>
    </source>
</evidence>
<dbReference type="EMBL" id="ABJB010212281">
    <property type="status" value="NOT_ANNOTATED_CDS"/>
    <property type="molecule type" value="Genomic_DNA"/>
</dbReference>
<protein>
    <recommendedName>
        <fullName evidence="6">Secreted protein</fullName>
    </recommendedName>
</protein>
<dbReference type="EMBL" id="DS972524">
    <property type="protein sequence ID" value="EEC20131.1"/>
    <property type="molecule type" value="Genomic_DNA"/>
</dbReference>
<dbReference type="EMBL" id="ABJB010497291">
    <property type="status" value="NOT_ANNOTATED_CDS"/>
    <property type="molecule type" value="Genomic_DNA"/>
</dbReference>
<evidence type="ECO:0000256" key="1">
    <source>
        <dbReference type="SAM" id="SignalP"/>
    </source>
</evidence>
<dbReference type="InParanoid" id="B7QMQ9"/>
<reference evidence="3" key="2">
    <citation type="submission" date="2020-05" db="UniProtKB">
        <authorList>
            <consortium name="EnsemblMetazoa"/>
        </authorList>
    </citation>
    <scope>IDENTIFICATION</scope>
    <source>
        <strain evidence="3">wikel</strain>
    </source>
</reference>
<proteinExistence type="evidence at protein level"/>
<dbReference type="PaxDb" id="6945-B7QMQ9"/>
<keyword evidence="5" id="KW-1267">Proteomics identification</keyword>
<evidence type="ECO:0000313" key="2">
    <source>
        <dbReference type="EMBL" id="EEC20131.1"/>
    </source>
</evidence>
<accession>B7QMQ9</accession>
<keyword evidence="1" id="KW-0732">Signal</keyword>
<dbReference type="VEuPathDB" id="VectorBase:ISCW023905"/>
<name>B7QMQ9_IXOSC</name>
<gene>
    <name evidence="3" type="primary">8043579</name>
    <name evidence="2" type="ORF">IscW_ISCW023905</name>
</gene>
<dbReference type="Gene3D" id="1.10.150.440">
    <property type="match status" value="1"/>
</dbReference>
<dbReference type="EnsemblMetazoa" id="ISCW023905-RA">
    <property type="protein sequence ID" value="ISCW023905-PA"/>
    <property type="gene ID" value="ISCW023905"/>
</dbReference>
<dbReference type="OrthoDB" id="6494188at2759"/>
<dbReference type="VEuPathDB" id="VectorBase:ISCP_033706"/>
<feature type="chain" id="PRO_5014568396" description="Secreted protein" evidence="1">
    <location>
        <begin position="20"/>
        <end position="99"/>
    </location>
</feature>
<sequence length="99" mass="10660">MKIALQCSLVLAAVLVVKAGDFCALNAEKRITTLQCLGEKLPTELKGKLLALNTEGSPLLDFVNQHCDKGTDYVEVFKKELSTEELAALKTAYGECATA</sequence>
<dbReference type="Proteomes" id="UP000001555">
    <property type="component" value="Unassembled WGS sequence"/>
</dbReference>
<organism>
    <name type="scientific">Ixodes scapularis</name>
    <name type="common">Black-legged tick</name>
    <name type="synonym">Deer tick</name>
    <dbReference type="NCBI Taxonomy" id="6945"/>
    <lineage>
        <taxon>Eukaryota</taxon>
        <taxon>Metazoa</taxon>
        <taxon>Ecdysozoa</taxon>
        <taxon>Arthropoda</taxon>
        <taxon>Chelicerata</taxon>
        <taxon>Arachnida</taxon>
        <taxon>Acari</taxon>
        <taxon>Parasitiformes</taxon>
        <taxon>Ixodida</taxon>
        <taxon>Ixodoidea</taxon>
        <taxon>Ixodidae</taxon>
        <taxon>Ixodinae</taxon>
        <taxon>Ixodes</taxon>
    </lineage>
</organism>
<dbReference type="VEuPathDB" id="VectorBase:ISCI023905"/>
<dbReference type="HOGENOM" id="CLU_2322945_0_0_1"/>
<dbReference type="KEGG" id="isc:8043579"/>
<evidence type="ECO:0000313" key="4">
    <source>
        <dbReference type="Proteomes" id="UP000001555"/>
    </source>
</evidence>
<reference evidence="2 4" key="1">
    <citation type="submission" date="2008-03" db="EMBL/GenBank/DDBJ databases">
        <title>Annotation of Ixodes scapularis.</title>
        <authorList>
            <consortium name="Ixodes scapularis Genome Project Consortium"/>
            <person name="Caler E."/>
            <person name="Hannick L.I."/>
            <person name="Bidwell S."/>
            <person name="Joardar V."/>
            <person name="Thiagarajan M."/>
            <person name="Amedeo P."/>
            <person name="Galinsky K.J."/>
            <person name="Schobel S."/>
            <person name="Inman J."/>
            <person name="Hostetler J."/>
            <person name="Miller J."/>
            <person name="Hammond M."/>
            <person name="Megy K."/>
            <person name="Lawson D."/>
            <person name="Kodira C."/>
            <person name="Sutton G."/>
            <person name="Meyer J."/>
            <person name="Hill C.A."/>
            <person name="Birren B."/>
            <person name="Nene V."/>
            <person name="Collins F."/>
            <person name="Alarcon-Chaidez F."/>
            <person name="Wikel S."/>
            <person name="Strausberg R."/>
        </authorList>
    </citation>
    <scope>NUCLEOTIDE SEQUENCE [LARGE SCALE GENOMIC DNA]</scope>
    <source>
        <strain evidence="4">Wikel</strain>
        <strain evidence="2">Wikel colony</strain>
    </source>
</reference>
<keyword evidence="4" id="KW-1185">Reference proteome</keyword>
<feature type="signal peptide" evidence="1">
    <location>
        <begin position="1"/>
        <end position="19"/>
    </location>
</feature>
<dbReference type="AlphaFoldDB" id="B7QMQ9"/>
<dbReference type="EMBL" id="ABJB010952193">
    <property type="status" value="NOT_ANNOTATED_CDS"/>
    <property type="molecule type" value="Genomic_DNA"/>
</dbReference>
<evidence type="ECO:0007829" key="5">
    <source>
        <dbReference type="PeptideAtlas" id="B7QMQ9"/>
    </source>
</evidence>
<evidence type="ECO:0008006" key="6">
    <source>
        <dbReference type="Google" id="ProtNLM"/>
    </source>
</evidence>